<feature type="region of interest" description="Disordered" evidence="16">
    <location>
        <begin position="613"/>
        <end position="633"/>
    </location>
</feature>
<dbReference type="SUPFAM" id="SSF56112">
    <property type="entry name" value="Protein kinase-like (PK-like)"/>
    <property type="match status" value="1"/>
</dbReference>
<dbReference type="InterPro" id="IPR032270">
    <property type="entry name" value="AMPK_C"/>
</dbReference>
<dbReference type="GO" id="GO:0005524">
    <property type="term" value="F:ATP binding"/>
    <property type="evidence" value="ECO:0007669"/>
    <property type="project" value="UniProtKB-KW"/>
</dbReference>
<evidence type="ECO:0000256" key="9">
    <source>
        <dbReference type="ARBA" id="ARBA00022777"/>
    </source>
</evidence>
<reference evidence="18 19" key="1">
    <citation type="submission" date="2019-02" db="EMBL/GenBank/DDBJ databases">
        <title>Genome sequencing of the rare red list fungi Bondarzewia mesenterica.</title>
        <authorList>
            <person name="Buettner E."/>
            <person name="Kellner H."/>
        </authorList>
    </citation>
    <scope>NUCLEOTIDE SEQUENCE [LARGE SCALE GENOMIC DNA]</scope>
    <source>
        <strain evidence="18 19">DSM 108281</strain>
    </source>
</reference>
<dbReference type="SUPFAM" id="SSF103243">
    <property type="entry name" value="KA1-like"/>
    <property type="match status" value="1"/>
</dbReference>
<dbReference type="OrthoDB" id="193931at2759"/>
<protein>
    <recommendedName>
        <fullName evidence="4">non-specific serine/threonine protein kinase</fullName>
        <ecNumber evidence="4">2.7.11.1</ecNumber>
    </recommendedName>
</protein>
<accession>A0A4S4M382</accession>
<evidence type="ECO:0000256" key="1">
    <source>
        <dbReference type="ARBA" id="ARBA00004123"/>
    </source>
</evidence>
<dbReference type="FunFam" id="1.10.510.10:FF:001222">
    <property type="entry name" value="Serine/threonine-protein kinase ppk25"/>
    <property type="match status" value="1"/>
</dbReference>
<gene>
    <name evidence="18" type="ORF">EW146_g1789</name>
</gene>
<keyword evidence="5" id="KW-0963">Cytoplasm</keyword>
<dbReference type="PANTHER" id="PTHR24346:SF110">
    <property type="entry name" value="NON-SPECIFIC SERINE_THREONINE PROTEIN KINASE"/>
    <property type="match status" value="1"/>
</dbReference>
<evidence type="ECO:0000256" key="3">
    <source>
        <dbReference type="ARBA" id="ARBA00006234"/>
    </source>
</evidence>
<dbReference type="PROSITE" id="PS50011">
    <property type="entry name" value="PROTEIN_KINASE_DOM"/>
    <property type="match status" value="1"/>
</dbReference>
<dbReference type="EMBL" id="SGPL01000047">
    <property type="protein sequence ID" value="THH19375.1"/>
    <property type="molecule type" value="Genomic_DNA"/>
</dbReference>
<feature type="compositionally biased region" description="Basic residues" evidence="16">
    <location>
        <begin position="1"/>
        <end position="11"/>
    </location>
</feature>
<evidence type="ECO:0000256" key="7">
    <source>
        <dbReference type="ARBA" id="ARBA00022679"/>
    </source>
</evidence>
<dbReference type="InterPro" id="IPR028375">
    <property type="entry name" value="KA1/Ssp2_C"/>
</dbReference>
<evidence type="ECO:0000256" key="12">
    <source>
        <dbReference type="ARBA" id="ARBA00023277"/>
    </source>
</evidence>
<evidence type="ECO:0000313" key="19">
    <source>
        <dbReference type="Proteomes" id="UP000310158"/>
    </source>
</evidence>
<keyword evidence="19" id="KW-1185">Reference proteome</keyword>
<dbReference type="InterPro" id="IPR011009">
    <property type="entry name" value="Kinase-like_dom_sf"/>
</dbReference>
<dbReference type="Gene3D" id="3.30.310.80">
    <property type="entry name" value="Kinase associated domain 1, KA1"/>
    <property type="match status" value="1"/>
</dbReference>
<feature type="coiled-coil region" evidence="15">
    <location>
        <begin position="34"/>
        <end position="112"/>
    </location>
</feature>
<keyword evidence="6" id="KW-0723">Serine/threonine-protein kinase</keyword>
<organism evidence="18 19">
    <name type="scientific">Bondarzewia mesenterica</name>
    <dbReference type="NCBI Taxonomy" id="1095465"/>
    <lineage>
        <taxon>Eukaryota</taxon>
        <taxon>Fungi</taxon>
        <taxon>Dikarya</taxon>
        <taxon>Basidiomycota</taxon>
        <taxon>Agaricomycotina</taxon>
        <taxon>Agaricomycetes</taxon>
        <taxon>Russulales</taxon>
        <taxon>Bondarzewiaceae</taxon>
        <taxon>Bondarzewia</taxon>
    </lineage>
</organism>
<comment type="subcellular location">
    <subcellularLocation>
        <location evidence="2">Cytoplasm</location>
    </subcellularLocation>
    <subcellularLocation>
        <location evidence="1">Nucleus</location>
    </subcellularLocation>
</comment>
<evidence type="ECO:0000256" key="8">
    <source>
        <dbReference type="ARBA" id="ARBA00022741"/>
    </source>
</evidence>
<evidence type="ECO:0000256" key="15">
    <source>
        <dbReference type="SAM" id="Coils"/>
    </source>
</evidence>
<evidence type="ECO:0000256" key="4">
    <source>
        <dbReference type="ARBA" id="ARBA00012513"/>
    </source>
</evidence>
<evidence type="ECO:0000256" key="16">
    <source>
        <dbReference type="SAM" id="MobiDB-lite"/>
    </source>
</evidence>
<dbReference type="InterPro" id="IPR000719">
    <property type="entry name" value="Prot_kinase_dom"/>
</dbReference>
<keyword evidence="8" id="KW-0547">Nucleotide-binding</keyword>
<dbReference type="Gene3D" id="1.10.510.10">
    <property type="entry name" value="Transferase(Phosphotransferase) domain 1"/>
    <property type="match status" value="1"/>
</dbReference>
<dbReference type="InterPro" id="IPR008271">
    <property type="entry name" value="Ser/Thr_kinase_AS"/>
</dbReference>
<dbReference type="AlphaFoldDB" id="A0A4S4M382"/>
<dbReference type="CDD" id="cd14334">
    <property type="entry name" value="UBA_SNF1_fungi"/>
    <property type="match status" value="1"/>
</dbReference>
<keyword evidence="9" id="KW-0418">Kinase</keyword>
<dbReference type="GO" id="GO:0106310">
    <property type="term" value="F:protein serine kinase activity"/>
    <property type="evidence" value="ECO:0007669"/>
    <property type="project" value="RHEA"/>
</dbReference>
<feature type="domain" description="Protein kinase" evidence="17">
    <location>
        <begin position="247"/>
        <end position="498"/>
    </location>
</feature>
<dbReference type="Proteomes" id="UP000310158">
    <property type="component" value="Unassembled WGS sequence"/>
</dbReference>
<comment type="catalytic activity">
    <reaction evidence="14">
        <text>L-seryl-[protein] + ATP = O-phospho-L-seryl-[protein] + ADP + H(+)</text>
        <dbReference type="Rhea" id="RHEA:17989"/>
        <dbReference type="Rhea" id="RHEA-COMP:9863"/>
        <dbReference type="Rhea" id="RHEA-COMP:11604"/>
        <dbReference type="ChEBI" id="CHEBI:15378"/>
        <dbReference type="ChEBI" id="CHEBI:29999"/>
        <dbReference type="ChEBI" id="CHEBI:30616"/>
        <dbReference type="ChEBI" id="CHEBI:83421"/>
        <dbReference type="ChEBI" id="CHEBI:456216"/>
        <dbReference type="EC" id="2.7.11.1"/>
    </reaction>
</comment>
<keyword evidence="10" id="KW-0067">ATP-binding</keyword>
<evidence type="ECO:0000256" key="10">
    <source>
        <dbReference type="ARBA" id="ARBA00022840"/>
    </source>
</evidence>
<evidence type="ECO:0000256" key="2">
    <source>
        <dbReference type="ARBA" id="ARBA00004496"/>
    </source>
</evidence>
<feature type="region of interest" description="Disordered" evidence="16">
    <location>
        <begin position="1"/>
        <end position="20"/>
    </location>
</feature>
<keyword evidence="7" id="KW-0808">Transferase</keyword>
<keyword evidence="15" id="KW-0175">Coiled coil</keyword>
<dbReference type="FunFam" id="3.30.200.20:FF:000003">
    <property type="entry name" value="Non-specific serine/threonine protein kinase"/>
    <property type="match status" value="1"/>
</dbReference>
<dbReference type="GO" id="GO:0005737">
    <property type="term" value="C:cytoplasm"/>
    <property type="evidence" value="ECO:0007669"/>
    <property type="project" value="UniProtKB-SubCell"/>
</dbReference>
<evidence type="ECO:0000256" key="6">
    <source>
        <dbReference type="ARBA" id="ARBA00022527"/>
    </source>
</evidence>
<dbReference type="EC" id="2.7.11.1" evidence="4"/>
<evidence type="ECO:0000256" key="14">
    <source>
        <dbReference type="ARBA" id="ARBA00048679"/>
    </source>
</evidence>
<dbReference type="PANTHER" id="PTHR24346">
    <property type="entry name" value="MAP/MICROTUBULE AFFINITY-REGULATING KINASE"/>
    <property type="match status" value="1"/>
</dbReference>
<dbReference type="GO" id="GO:0035556">
    <property type="term" value="P:intracellular signal transduction"/>
    <property type="evidence" value="ECO:0007669"/>
    <property type="project" value="TreeGrafter"/>
</dbReference>
<dbReference type="Pfam" id="PF00069">
    <property type="entry name" value="Pkinase"/>
    <property type="match status" value="1"/>
</dbReference>
<dbReference type="Pfam" id="PF08587">
    <property type="entry name" value="UBA_2"/>
    <property type="match status" value="1"/>
</dbReference>
<proteinExistence type="inferred from homology"/>
<comment type="caution">
    <text evidence="18">The sequence shown here is derived from an EMBL/GenBank/DDBJ whole genome shotgun (WGS) entry which is preliminary data.</text>
</comment>
<evidence type="ECO:0000256" key="5">
    <source>
        <dbReference type="ARBA" id="ARBA00022490"/>
    </source>
</evidence>
<comment type="catalytic activity">
    <reaction evidence="13">
        <text>L-threonyl-[protein] + ATP = O-phospho-L-threonyl-[protein] + ADP + H(+)</text>
        <dbReference type="Rhea" id="RHEA:46608"/>
        <dbReference type="Rhea" id="RHEA-COMP:11060"/>
        <dbReference type="Rhea" id="RHEA-COMP:11605"/>
        <dbReference type="ChEBI" id="CHEBI:15378"/>
        <dbReference type="ChEBI" id="CHEBI:30013"/>
        <dbReference type="ChEBI" id="CHEBI:30616"/>
        <dbReference type="ChEBI" id="CHEBI:61977"/>
        <dbReference type="ChEBI" id="CHEBI:456216"/>
        <dbReference type="EC" id="2.7.11.1"/>
    </reaction>
</comment>
<dbReference type="InterPro" id="IPR013896">
    <property type="entry name" value="SNF1_UBA"/>
</dbReference>
<dbReference type="CDD" id="cd12122">
    <property type="entry name" value="AMPKA_C"/>
    <property type="match status" value="1"/>
</dbReference>
<evidence type="ECO:0000256" key="11">
    <source>
        <dbReference type="ARBA" id="ARBA00023242"/>
    </source>
</evidence>
<evidence type="ECO:0000256" key="13">
    <source>
        <dbReference type="ARBA" id="ARBA00047899"/>
    </source>
</evidence>
<dbReference type="Pfam" id="PF16579">
    <property type="entry name" value="AdenylateSensor"/>
    <property type="match status" value="1"/>
</dbReference>
<comment type="similarity">
    <text evidence="3">Belongs to the protein kinase superfamily. CAMK Ser/Thr protein kinase family. SNF1 subfamily.</text>
</comment>
<name>A0A4S4M382_9AGAM</name>
<dbReference type="GO" id="GO:0005634">
    <property type="term" value="C:nucleus"/>
    <property type="evidence" value="ECO:0007669"/>
    <property type="project" value="UniProtKB-SubCell"/>
</dbReference>
<evidence type="ECO:0000313" key="18">
    <source>
        <dbReference type="EMBL" id="THH19375.1"/>
    </source>
</evidence>
<dbReference type="SMART" id="SM00220">
    <property type="entry name" value="S_TKc"/>
    <property type="match status" value="1"/>
</dbReference>
<sequence>MRRAQTARHGGRPSVALGADDLGILRENPDESTEDVLRRQLLEKDRENDKLQTQMQSLQAQLAQRPPIETIQALEKEYKNLELLLQGTQRENERAMAELERGKTREKMLERELSRLAGENWQANLEIAPSSASAFVARSLIATPQRARSPARGLHSGQEASQATVDATTAHIEQVRLLILGMEQRLQAREDKLTKVVEKAESEGLKFEELHKSPSPHSILLDLAFVSANMPDDEPFQPLPPSKLGEYTVISEIAEGTFGKVKMAMHTLTGHKVAMKFISKQVINATRTKNRVQREVEYMRTLRHPHIIKLYEVISTPTDIIIVLEYAGGELFNYIVANGRMPEPQARRFFQQLISGIEYSHKLKIVHRDLKPENVLLDDDLNVKIADFGLSNEIKDGDFLKTSCGSPNYAAPEVIRGGLYTGPEIDVWSCGVILYVMLCGRLPFEDDDVQTLFTKISQGVYHMPSFLSSEARGLINGMLAVDPVKRITVPEILQHPFFTTDLPRYLQPLPPPPGPVLGTLSSLVTPAKMLDFEIIEGLGRIEEDVVEELAMRMEGIDKEDVWECLRRDDGPHGNAVKIAYMLMRDKRRLGRDLAEFEEQERDAQLAAMDPRNLVSPNAISPGGNDLQENPFESEFNDYDEDDEDDGLDFSTPQDEVEINNFAVLNSSLPDQFPEQHHLASYANAKRAWPVKEKKQHRTKWHFGIRSRSPPMEVMLEIYRTLKALGMEWKEKEYLGGLGGGRKKSGDRSRIERAREYDGDGYVDLKAAASIYFVETRVRVQDVVVLMNLQLYMVDSINYLVDFHHKRSYKASTEPGAGKFDMAVSDAASEGASDCGRSIKEIREDETVSPFVFMDVACRLILELAGGGE</sequence>
<dbReference type="PROSITE" id="PS00108">
    <property type="entry name" value="PROTEIN_KINASE_ST"/>
    <property type="match status" value="1"/>
</dbReference>
<keyword evidence="11" id="KW-0539">Nucleus</keyword>
<keyword evidence="12" id="KW-0119">Carbohydrate metabolism</keyword>
<evidence type="ECO:0000259" key="17">
    <source>
        <dbReference type="PROSITE" id="PS50011"/>
    </source>
</evidence>
<dbReference type="GO" id="GO:0004674">
    <property type="term" value="F:protein serine/threonine kinase activity"/>
    <property type="evidence" value="ECO:0007669"/>
    <property type="project" value="UniProtKB-KW"/>
</dbReference>